<dbReference type="SUPFAM" id="SSF52172">
    <property type="entry name" value="CheY-like"/>
    <property type="match status" value="1"/>
</dbReference>
<feature type="domain" description="Response regulatory" evidence="3">
    <location>
        <begin position="3"/>
        <end position="122"/>
    </location>
</feature>
<dbReference type="GO" id="GO:0050568">
    <property type="term" value="F:protein-glutamine glutaminase activity"/>
    <property type="evidence" value="ECO:0007669"/>
    <property type="project" value="UniProtKB-EC"/>
</dbReference>
<dbReference type="EMBL" id="BAAFGK010000004">
    <property type="protein sequence ID" value="GAB0057836.1"/>
    <property type="molecule type" value="Genomic_DNA"/>
</dbReference>
<organism evidence="4 5">
    <name type="scientific">Candidatus Magnetaquiglobus chichijimensis</name>
    <dbReference type="NCBI Taxonomy" id="3141448"/>
    <lineage>
        <taxon>Bacteria</taxon>
        <taxon>Pseudomonadati</taxon>
        <taxon>Pseudomonadota</taxon>
        <taxon>Magnetococcia</taxon>
        <taxon>Magnetococcales</taxon>
        <taxon>Candidatus Magnetaquicoccaceae</taxon>
        <taxon>Candidatus Magnetaquiglobus</taxon>
    </lineage>
</organism>
<evidence type="ECO:0000256" key="2">
    <source>
        <dbReference type="SAM" id="Coils"/>
    </source>
</evidence>
<dbReference type="PROSITE" id="PS50110">
    <property type="entry name" value="RESPONSE_REGULATORY"/>
    <property type="match status" value="1"/>
</dbReference>
<dbReference type="SMART" id="SM00448">
    <property type="entry name" value="REC"/>
    <property type="match status" value="1"/>
</dbReference>
<keyword evidence="2" id="KW-0175">Coiled coil</keyword>
<gene>
    <name evidence="4" type="primary">cheB_6</name>
    <name evidence="4" type="ORF">SIID45300_02170</name>
</gene>
<evidence type="ECO:0000256" key="1">
    <source>
        <dbReference type="PROSITE-ProRule" id="PRU00169"/>
    </source>
</evidence>
<name>A0ABQ0CAC5_9PROT</name>
<protein>
    <submittedName>
        <fullName evidence="4">Protein-glutamate methylesterase/protein-glutamine glutaminase</fullName>
        <ecNumber evidence="4">3.5.1.44</ecNumber>
    </submittedName>
</protein>
<dbReference type="PANTHER" id="PTHR43228">
    <property type="entry name" value="TWO-COMPONENT RESPONSE REGULATOR"/>
    <property type="match status" value="1"/>
</dbReference>
<sequence length="179" mass="20271">MFKILIVDDNAVEIRRPLVRLLGRIFDPESILEAENGKMALDILQSSEDPIGVIVLDVMMPVMDGITACKAIRSMDGQDNTYIIMLTGRDGGLPEGLEVGADVYIRKPCATDELIALVQKGLLEYEQRKNQRDERKELANLLHRVEEEKFQLQQTQTILDVPFMEDSGVNWLNLVDDTR</sequence>
<accession>A0ABQ0CAC5</accession>
<feature type="modified residue" description="4-aspartylphosphate" evidence="1">
    <location>
        <position position="57"/>
    </location>
</feature>
<dbReference type="Pfam" id="PF00072">
    <property type="entry name" value="Response_reg"/>
    <property type="match status" value="1"/>
</dbReference>
<dbReference type="PANTHER" id="PTHR43228:SF1">
    <property type="entry name" value="TWO-COMPONENT RESPONSE REGULATOR ARR22"/>
    <property type="match status" value="1"/>
</dbReference>
<dbReference type="InterPro" id="IPR052048">
    <property type="entry name" value="ST_Response_Regulator"/>
</dbReference>
<keyword evidence="5" id="KW-1185">Reference proteome</keyword>
<evidence type="ECO:0000313" key="4">
    <source>
        <dbReference type="EMBL" id="GAB0057836.1"/>
    </source>
</evidence>
<feature type="coiled-coil region" evidence="2">
    <location>
        <begin position="128"/>
        <end position="155"/>
    </location>
</feature>
<proteinExistence type="predicted"/>
<keyword evidence="1" id="KW-0597">Phosphoprotein</keyword>
<dbReference type="InterPro" id="IPR011006">
    <property type="entry name" value="CheY-like_superfamily"/>
</dbReference>
<dbReference type="Gene3D" id="3.40.50.2300">
    <property type="match status" value="1"/>
</dbReference>
<keyword evidence="4" id="KW-0378">Hydrolase</keyword>
<reference evidence="4 5" key="1">
    <citation type="submission" date="2024-09" db="EMBL/GenBank/DDBJ databases">
        <title>Draft genome sequence of Candidatus Magnetaquicoccaceae bacterium FCR-1.</title>
        <authorList>
            <person name="Shimoshige H."/>
            <person name="Shimamura S."/>
            <person name="Taoka A."/>
            <person name="Kobayashi H."/>
            <person name="Maekawa T."/>
        </authorList>
    </citation>
    <scope>NUCLEOTIDE SEQUENCE [LARGE SCALE GENOMIC DNA]</scope>
    <source>
        <strain evidence="4 5">FCR-1</strain>
    </source>
</reference>
<comment type="caution">
    <text evidence="4">The sequence shown here is derived from an EMBL/GenBank/DDBJ whole genome shotgun (WGS) entry which is preliminary data.</text>
</comment>
<evidence type="ECO:0000259" key="3">
    <source>
        <dbReference type="PROSITE" id="PS50110"/>
    </source>
</evidence>
<dbReference type="Proteomes" id="UP001628193">
    <property type="component" value="Unassembled WGS sequence"/>
</dbReference>
<dbReference type="InterPro" id="IPR001789">
    <property type="entry name" value="Sig_transdc_resp-reg_receiver"/>
</dbReference>
<evidence type="ECO:0000313" key="5">
    <source>
        <dbReference type="Proteomes" id="UP001628193"/>
    </source>
</evidence>
<dbReference type="EC" id="3.5.1.44" evidence="4"/>